<protein>
    <recommendedName>
        <fullName evidence="3">Phosphate ABC transporter substrate-binding protein</fullName>
    </recommendedName>
</protein>
<evidence type="ECO:0008006" key="3">
    <source>
        <dbReference type="Google" id="ProtNLM"/>
    </source>
</evidence>
<dbReference type="Gene3D" id="3.40.190.10">
    <property type="entry name" value="Periplasmic binding protein-like II"/>
    <property type="match status" value="2"/>
</dbReference>
<keyword evidence="2" id="KW-1185">Reference proteome</keyword>
<dbReference type="OrthoDB" id="9802896at2"/>
<comment type="caution">
    <text evidence="1">The sequence shown here is derived from an EMBL/GenBank/DDBJ whole genome shotgun (WGS) entry which is preliminary data.</text>
</comment>
<organism evidence="1 2">
    <name type="scientific">Dictyobacter kobayashii</name>
    <dbReference type="NCBI Taxonomy" id="2014872"/>
    <lineage>
        <taxon>Bacteria</taxon>
        <taxon>Bacillati</taxon>
        <taxon>Chloroflexota</taxon>
        <taxon>Ktedonobacteria</taxon>
        <taxon>Ktedonobacterales</taxon>
        <taxon>Dictyobacteraceae</taxon>
        <taxon>Dictyobacter</taxon>
    </lineage>
</organism>
<dbReference type="RefSeq" id="WP_126549746.1">
    <property type="nucleotide sequence ID" value="NZ_BIFS01000001.1"/>
</dbReference>
<reference evidence="2" key="1">
    <citation type="submission" date="2018-12" db="EMBL/GenBank/DDBJ databases">
        <title>Tengunoibacter tsumagoiensis gen. nov., sp. nov., Dictyobacter kobayashii sp. nov., D. alpinus sp. nov., and D. joshuensis sp. nov. and description of Dictyobacteraceae fam. nov. within the order Ktedonobacterales isolated from Tengu-no-mugimeshi.</title>
        <authorList>
            <person name="Wang C.M."/>
            <person name="Zheng Y."/>
            <person name="Sakai Y."/>
            <person name="Toyoda A."/>
            <person name="Minakuchi Y."/>
            <person name="Abe K."/>
            <person name="Yokota A."/>
            <person name="Yabe S."/>
        </authorList>
    </citation>
    <scope>NUCLEOTIDE SEQUENCE [LARGE SCALE GENOMIC DNA]</scope>
    <source>
        <strain evidence="2">Uno11</strain>
    </source>
</reference>
<dbReference type="EMBL" id="BIFS01000001">
    <property type="protein sequence ID" value="GCE18171.1"/>
    <property type="molecule type" value="Genomic_DNA"/>
</dbReference>
<name>A0A402AGC2_9CHLR</name>
<dbReference type="Pfam" id="PF12974">
    <property type="entry name" value="Phosphonate-bd"/>
    <property type="match status" value="1"/>
</dbReference>
<dbReference type="PANTHER" id="PTHR35841">
    <property type="entry name" value="PHOSPHONATES-BINDING PERIPLASMIC PROTEIN"/>
    <property type="match status" value="1"/>
</dbReference>
<gene>
    <name evidence="1" type="ORF">KDK_19710</name>
</gene>
<sequence>MSEGEYRAAPLHFANFLSSLLQETYAAIATYVGQQIGSEVVSSSGYSLDEFQAEQADVGFLCGLLYVHLRVSSADQVELLAAPVLRPERYQWQPRYFSDVVVRQDSAFKSFADLRGASWAYNEEASHSGYNLVQYSLLERQENASYFGHTVKSGAHLQSLQLVLDGQVDATAIDSHLLDVLLLRQPQLASQLRVIDALGPSTIPPSSRRGAYRKR</sequence>
<accession>A0A402AGC2</accession>
<evidence type="ECO:0000313" key="1">
    <source>
        <dbReference type="EMBL" id="GCE18171.1"/>
    </source>
</evidence>
<dbReference type="PANTHER" id="PTHR35841:SF1">
    <property type="entry name" value="PHOSPHONATES-BINDING PERIPLASMIC PROTEIN"/>
    <property type="match status" value="1"/>
</dbReference>
<dbReference type="Proteomes" id="UP000287188">
    <property type="component" value="Unassembled WGS sequence"/>
</dbReference>
<evidence type="ECO:0000313" key="2">
    <source>
        <dbReference type="Proteomes" id="UP000287188"/>
    </source>
</evidence>
<dbReference type="AlphaFoldDB" id="A0A402AGC2"/>
<dbReference type="SUPFAM" id="SSF53850">
    <property type="entry name" value="Periplasmic binding protein-like II"/>
    <property type="match status" value="1"/>
</dbReference>
<proteinExistence type="predicted"/>